<proteinExistence type="predicted"/>
<dbReference type="Gene3D" id="1.10.1220.10">
    <property type="entry name" value="Met repressor-like"/>
    <property type="match status" value="1"/>
</dbReference>
<dbReference type="InterPro" id="IPR005569">
    <property type="entry name" value="Arc_DNA-bd_dom"/>
</dbReference>
<sequence length="70" mass="8295">MKDSLYTERATEVFSLRLPKRVKAHVESKAREEGLSINAAIIQRLVWSINDEKRRNEHYKQESDHETVEQ</sequence>
<dbReference type="RefSeq" id="WP_074023790.1">
    <property type="nucleotide sequence ID" value="NZ_CAWNAG010000046.1"/>
</dbReference>
<reference evidence="2 3" key="1">
    <citation type="submission" date="2016-09" db="EMBL/GenBank/DDBJ databases">
        <title>Xenorhabdus thuongxuanensis sp. nov. and Xenorhabdus eapokensis sp. nov., isolated from Steinernema species.</title>
        <authorList>
            <person name="Kaempfer P."/>
            <person name="Tobias N.J."/>
            <person name="Phan Ke L."/>
            <person name="Bode H.B."/>
            <person name="Glaeser S.P."/>
        </authorList>
    </citation>
    <scope>NUCLEOTIDE SEQUENCE [LARGE SCALE GENOMIC DNA]</scope>
    <source>
        <strain evidence="2 3">DL20</strain>
    </source>
</reference>
<comment type="caution">
    <text evidence="2">The sequence shown here is derived from an EMBL/GenBank/DDBJ whole genome shotgun (WGS) entry which is preliminary data.</text>
</comment>
<gene>
    <name evidence="2" type="ORF">Xedl_02272</name>
</gene>
<dbReference type="GO" id="GO:0006355">
    <property type="term" value="P:regulation of DNA-templated transcription"/>
    <property type="evidence" value="ECO:0007669"/>
    <property type="project" value="InterPro"/>
</dbReference>
<feature type="domain" description="Arc-like DNA binding" evidence="1">
    <location>
        <begin position="10"/>
        <end position="52"/>
    </location>
</feature>
<dbReference type="InterPro" id="IPR010985">
    <property type="entry name" value="Ribbon_hlx_hlx"/>
</dbReference>
<protein>
    <submittedName>
        <fullName evidence="2">Transcriptional regulator</fullName>
    </submittedName>
</protein>
<evidence type="ECO:0000313" key="3">
    <source>
        <dbReference type="Proteomes" id="UP000186268"/>
    </source>
</evidence>
<evidence type="ECO:0000259" key="1">
    <source>
        <dbReference type="Pfam" id="PF03869"/>
    </source>
</evidence>
<dbReference type="InterPro" id="IPR013321">
    <property type="entry name" value="Arc_rbn_hlx_hlx"/>
</dbReference>
<dbReference type="Proteomes" id="UP000186268">
    <property type="component" value="Unassembled WGS sequence"/>
</dbReference>
<dbReference type="OrthoDB" id="6629801at2"/>
<keyword evidence="3" id="KW-1185">Reference proteome</keyword>
<dbReference type="SUPFAM" id="SSF47598">
    <property type="entry name" value="Ribbon-helix-helix"/>
    <property type="match status" value="1"/>
</dbReference>
<accession>A0A1Q5TQY8</accession>
<dbReference type="GO" id="GO:0043565">
    <property type="term" value="F:sequence-specific DNA binding"/>
    <property type="evidence" value="ECO:0007669"/>
    <property type="project" value="UniProtKB-ARBA"/>
</dbReference>
<evidence type="ECO:0000313" key="2">
    <source>
        <dbReference type="EMBL" id="OKP02621.1"/>
    </source>
</evidence>
<organism evidence="2 3">
    <name type="scientific">Xenorhabdus eapokensis</name>
    <dbReference type="NCBI Taxonomy" id="1873482"/>
    <lineage>
        <taxon>Bacteria</taxon>
        <taxon>Pseudomonadati</taxon>
        <taxon>Pseudomonadota</taxon>
        <taxon>Gammaproteobacteria</taxon>
        <taxon>Enterobacterales</taxon>
        <taxon>Morganellaceae</taxon>
        <taxon>Xenorhabdus</taxon>
    </lineage>
</organism>
<dbReference type="AlphaFoldDB" id="A0A1Q5TQY8"/>
<dbReference type="EMBL" id="MKGQ01000014">
    <property type="protein sequence ID" value="OKP02621.1"/>
    <property type="molecule type" value="Genomic_DNA"/>
</dbReference>
<dbReference type="STRING" id="1873482.Xedl_02272"/>
<dbReference type="Pfam" id="PF03869">
    <property type="entry name" value="Arc"/>
    <property type="match status" value="1"/>
</dbReference>
<name>A0A1Q5TQY8_9GAMM</name>